<protein>
    <submittedName>
        <fullName evidence="2">Uncharacterized protein</fullName>
    </submittedName>
</protein>
<accession>A0A382W083</accession>
<keyword evidence="1" id="KW-0472">Membrane</keyword>
<feature type="transmembrane region" description="Helical" evidence="1">
    <location>
        <begin position="48"/>
        <end position="68"/>
    </location>
</feature>
<keyword evidence="1" id="KW-0812">Transmembrane</keyword>
<gene>
    <name evidence="2" type="ORF">METZ01_LOCUS404938</name>
</gene>
<feature type="transmembrane region" description="Helical" evidence="1">
    <location>
        <begin position="21"/>
        <end position="42"/>
    </location>
</feature>
<dbReference type="EMBL" id="UINC01155941">
    <property type="protein sequence ID" value="SVD52084.1"/>
    <property type="molecule type" value="Genomic_DNA"/>
</dbReference>
<evidence type="ECO:0000256" key="1">
    <source>
        <dbReference type="SAM" id="Phobius"/>
    </source>
</evidence>
<name>A0A382W083_9ZZZZ</name>
<proteinExistence type="predicted"/>
<organism evidence="2">
    <name type="scientific">marine metagenome</name>
    <dbReference type="NCBI Taxonomy" id="408172"/>
    <lineage>
        <taxon>unclassified sequences</taxon>
        <taxon>metagenomes</taxon>
        <taxon>ecological metagenomes</taxon>
    </lineage>
</organism>
<keyword evidence="1" id="KW-1133">Transmembrane helix</keyword>
<sequence length="82" mass="8621">MSYAQLLKEGHKAGESDHGTKILGISGGAVSAVTGSLAIIGQEFGEELLSGLGGGAFIGIGFMIYRFFKVSREIEDQIEESL</sequence>
<reference evidence="2" key="1">
    <citation type="submission" date="2018-05" db="EMBL/GenBank/DDBJ databases">
        <authorList>
            <person name="Lanie J.A."/>
            <person name="Ng W.-L."/>
            <person name="Kazmierczak K.M."/>
            <person name="Andrzejewski T.M."/>
            <person name="Davidsen T.M."/>
            <person name="Wayne K.J."/>
            <person name="Tettelin H."/>
            <person name="Glass J.I."/>
            <person name="Rusch D."/>
            <person name="Podicherti R."/>
            <person name="Tsui H.-C.T."/>
            <person name="Winkler M.E."/>
        </authorList>
    </citation>
    <scope>NUCLEOTIDE SEQUENCE</scope>
</reference>
<dbReference type="AlphaFoldDB" id="A0A382W083"/>
<evidence type="ECO:0000313" key="2">
    <source>
        <dbReference type="EMBL" id="SVD52084.1"/>
    </source>
</evidence>